<dbReference type="Proteomes" id="UP001107558">
    <property type="component" value="Chromosome 4"/>
</dbReference>
<dbReference type="AlphaFoldDB" id="A0A9J6BH39"/>
<dbReference type="InterPro" id="IPR032675">
    <property type="entry name" value="LRR_dom_sf"/>
</dbReference>
<protein>
    <submittedName>
        <fullName evidence="1">Uncharacterized protein</fullName>
    </submittedName>
</protein>
<comment type="caution">
    <text evidence="1">The sequence shown here is derived from an EMBL/GenBank/DDBJ whole genome shotgun (WGS) entry which is preliminary data.</text>
</comment>
<name>A0A9J6BH39_POLVA</name>
<evidence type="ECO:0000313" key="1">
    <source>
        <dbReference type="EMBL" id="KAG5668827.1"/>
    </source>
</evidence>
<organism evidence="1 2">
    <name type="scientific">Polypedilum vanderplanki</name>
    <name type="common">Sleeping chironomid midge</name>
    <dbReference type="NCBI Taxonomy" id="319348"/>
    <lineage>
        <taxon>Eukaryota</taxon>
        <taxon>Metazoa</taxon>
        <taxon>Ecdysozoa</taxon>
        <taxon>Arthropoda</taxon>
        <taxon>Hexapoda</taxon>
        <taxon>Insecta</taxon>
        <taxon>Pterygota</taxon>
        <taxon>Neoptera</taxon>
        <taxon>Endopterygota</taxon>
        <taxon>Diptera</taxon>
        <taxon>Nematocera</taxon>
        <taxon>Chironomoidea</taxon>
        <taxon>Chironomidae</taxon>
        <taxon>Chironominae</taxon>
        <taxon>Polypedilum</taxon>
        <taxon>Polypedilum</taxon>
    </lineage>
</organism>
<dbReference type="OrthoDB" id="1394818at2759"/>
<proteinExistence type="predicted"/>
<evidence type="ECO:0000313" key="2">
    <source>
        <dbReference type="Proteomes" id="UP001107558"/>
    </source>
</evidence>
<dbReference type="Gene3D" id="3.80.10.10">
    <property type="entry name" value="Ribonuclease Inhibitor"/>
    <property type="match status" value="1"/>
</dbReference>
<gene>
    <name evidence="1" type="ORF">PVAND_016750</name>
</gene>
<keyword evidence="2" id="KW-1185">Reference proteome</keyword>
<dbReference type="SUPFAM" id="SSF52047">
    <property type="entry name" value="RNI-like"/>
    <property type="match status" value="1"/>
</dbReference>
<sequence length="598" mass="71174">MEKKEIWIEPDRINPHFDLEQLLNDSSIIKLIFNYKNIENFDDKLGLFLKTYGHKVKTLTKYNPNYFDIKKFVHLMPNLEVIYCNIKVQDNDTEIFLDDFQNCSIPLKKLYVLSDLRVGWKVFKIFDIEEFEIKGDFEVDENLIEFFSCCKNLKKLIISNLKNSSILLEILPTNELELIDLCVVEGYKEEVILNFLQTQKYLKSIKFSPIHNEVFSFICDNFKNLECLKLRISKNISRKNFEKLNNLKSLKSLEFRSSRDICGDIKHSWTFYLPNLEHFCYDSSTKYLVQYLASNCKNLKSLELSAYQCDYEEVLIEALKSFNQLESLSIMAKGLLTNQTISEDFYLISHFNSNLKTLKVSIELFDPFKLKQKITRDFPNLENYPDDKQKRFFKYHEKKDSKYFEIDLSSEENINEKLKDCSVYFDPIDEDINGAQCNRDGKKEIWIEPERYFNDQQLKTILTTTRKLKEISIVPNANHGSNAILHYIAYLKSINENVTILTFKEFFPLEMCHKIIKIFPNLKVLKLEILGIDSIYENDIFEIKNPKLEEFHFIIYDRDRQNSYENHFQNFKIFCKDFRFKNDSLKKFKFVSKSFFPN</sequence>
<reference evidence="1" key="1">
    <citation type="submission" date="2021-03" db="EMBL/GenBank/DDBJ databases">
        <title>Chromosome level genome of the anhydrobiotic midge Polypedilum vanderplanki.</title>
        <authorList>
            <person name="Yoshida Y."/>
            <person name="Kikawada T."/>
            <person name="Gusev O."/>
        </authorList>
    </citation>
    <scope>NUCLEOTIDE SEQUENCE</scope>
    <source>
        <strain evidence="1">NIAS01</strain>
        <tissue evidence="1">Whole body or cell culture</tissue>
    </source>
</reference>
<dbReference type="EMBL" id="JADBJN010000004">
    <property type="protein sequence ID" value="KAG5668827.1"/>
    <property type="molecule type" value="Genomic_DNA"/>
</dbReference>
<accession>A0A9J6BH39</accession>